<dbReference type="InterPro" id="IPR036236">
    <property type="entry name" value="Znf_C2H2_sf"/>
</dbReference>
<sequence length="532" mass="63299">MFSSELLGGDDDETVVIYCKGSEDQTYYNWGFGPSVQTMELQLSVFLEDRVVQCAECPQAFLSRRALRQHEDTHHADWDYVKMFSRMIKYQAAVVLERDQIYECPDCTRGFLSNREYQLHVLEHERKKAMWRHKQLAETDDPNDRYRKIFSCDQCEERFVLYSTLVAHSDTHRPAPHACHCGVAYYQQHDLVEHNKLVHNIHPPEEDKPQVRKYKNEIKYDKEEDVDEEDEWQEQKPKKRMYWKLKWAKMKHECPECEDIFTNKKHLQQHMRTAHNRKIARPQVPRVKVKAAKKDFQCEICNKTIASQTGLIVHLRVHTGEKPYKCDDCGKCFSQINTLKVHKLRHTNLREFPCSFCDKAFFTKGDLNLHARTHTKEKPYVCTVCNKGFSDPSAFARHMRVHTGDRRYKCPYCPKAFTDSSQHYYHVRRHTNHRPHECEICEKKFFSLSNLTLHVTNVHAGVRKFVCDHCKGTFKSKHDLLLHIQRTHLKRRLERCKQCKREFLDLKLHMRVHHKIRKLPGVRRVSQSEIEI</sequence>
<keyword evidence="4" id="KW-0677">Repeat</keyword>
<keyword evidence="13" id="KW-1185">Reference proteome</keyword>
<evidence type="ECO:0000256" key="7">
    <source>
        <dbReference type="ARBA" id="ARBA00023015"/>
    </source>
</evidence>
<evidence type="ECO:0000256" key="4">
    <source>
        <dbReference type="ARBA" id="ARBA00022737"/>
    </source>
</evidence>
<dbReference type="PANTHER" id="PTHR14003">
    <property type="entry name" value="TRANSCRIPTIONAL REPRESSOR PROTEIN YY"/>
    <property type="match status" value="1"/>
</dbReference>
<dbReference type="EMBL" id="CAJHNJ030000003">
    <property type="protein sequence ID" value="CAG9093049.1"/>
    <property type="molecule type" value="Genomic_DNA"/>
</dbReference>
<evidence type="ECO:0000256" key="6">
    <source>
        <dbReference type="ARBA" id="ARBA00022833"/>
    </source>
</evidence>
<dbReference type="GO" id="GO:0005667">
    <property type="term" value="C:transcription regulator complex"/>
    <property type="evidence" value="ECO:0007669"/>
    <property type="project" value="TreeGrafter"/>
</dbReference>
<evidence type="ECO:0000256" key="9">
    <source>
        <dbReference type="ARBA" id="ARBA00023242"/>
    </source>
</evidence>
<proteinExistence type="inferred from homology"/>
<feature type="domain" description="C2H2-type" evidence="11">
    <location>
        <begin position="324"/>
        <end position="351"/>
    </location>
</feature>
<dbReference type="PROSITE" id="PS50157">
    <property type="entry name" value="ZINC_FINGER_C2H2_2"/>
    <property type="match status" value="11"/>
</dbReference>
<evidence type="ECO:0000256" key="3">
    <source>
        <dbReference type="ARBA" id="ARBA00022723"/>
    </source>
</evidence>
<feature type="domain" description="C2H2-type" evidence="11">
    <location>
        <begin position="380"/>
        <end position="407"/>
    </location>
</feature>
<dbReference type="FunFam" id="3.30.160.60:FF:002343">
    <property type="entry name" value="Zinc finger protein 33A"/>
    <property type="match status" value="1"/>
</dbReference>
<dbReference type="GO" id="GO:0000981">
    <property type="term" value="F:DNA-binding transcription factor activity, RNA polymerase II-specific"/>
    <property type="evidence" value="ECO:0007669"/>
    <property type="project" value="TreeGrafter"/>
</dbReference>
<accession>A0A8S4D907</accession>
<keyword evidence="3" id="KW-0479">Metal-binding</keyword>
<dbReference type="Pfam" id="PF00096">
    <property type="entry name" value="zf-C2H2"/>
    <property type="match status" value="7"/>
</dbReference>
<protein>
    <submittedName>
        <fullName evidence="12">(diamondback moth) hypothetical protein</fullName>
    </submittedName>
</protein>
<feature type="domain" description="C2H2-type" evidence="11">
    <location>
        <begin position="296"/>
        <end position="323"/>
    </location>
</feature>
<comment type="caution">
    <text evidence="12">The sequence shown here is derived from an EMBL/GenBank/DDBJ whole genome shotgun (WGS) entry which is preliminary data.</text>
</comment>
<dbReference type="FunFam" id="3.30.160.60:FF:000145">
    <property type="entry name" value="Zinc finger protein 574"/>
    <property type="match status" value="1"/>
</dbReference>
<dbReference type="Gene3D" id="3.30.160.60">
    <property type="entry name" value="Classic Zinc Finger"/>
    <property type="match status" value="10"/>
</dbReference>
<dbReference type="GO" id="GO:0031519">
    <property type="term" value="C:PcG protein complex"/>
    <property type="evidence" value="ECO:0007669"/>
    <property type="project" value="TreeGrafter"/>
</dbReference>
<evidence type="ECO:0000256" key="2">
    <source>
        <dbReference type="ARBA" id="ARBA00006991"/>
    </source>
</evidence>
<keyword evidence="6" id="KW-0862">Zinc</keyword>
<dbReference type="GO" id="GO:0000785">
    <property type="term" value="C:chromatin"/>
    <property type="evidence" value="ECO:0007669"/>
    <property type="project" value="TreeGrafter"/>
</dbReference>
<evidence type="ECO:0000259" key="11">
    <source>
        <dbReference type="PROSITE" id="PS50157"/>
    </source>
</evidence>
<evidence type="ECO:0000256" key="8">
    <source>
        <dbReference type="ARBA" id="ARBA00023163"/>
    </source>
</evidence>
<comment type="subcellular location">
    <subcellularLocation>
        <location evidence="1">Nucleus</location>
    </subcellularLocation>
</comment>
<evidence type="ECO:0000256" key="10">
    <source>
        <dbReference type="PROSITE-ProRule" id="PRU00042"/>
    </source>
</evidence>
<evidence type="ECO:0000313" key="13">
    <source>
        <dbReference type="Proteomes" id="UP000653454"/>
    </source>
</evidence>
<dbReference type="Proteomes" id="UP000653454">
    <property type="component" value="Unassembled WGS sequence"/>
</dbReference>
<organism evidence="12 13">
    <name type="scientific">Plutella xylostella</name>
    <name type="common">Diamondback moth</name>
    <name type="synonym">Plutella maculipennis</name>
    <dbReference type="NCBI Taxonomy" id="51655"/>
    <lineage>
        <taxon>Eukaryota</taxon>
        <taxon>Metazoa</taxon>
        <taxon>Ecdysozoa</taxon>
        <taxon>Arthropoda</taxon>
        <taxon>Hexapoda</taxon>
        <taxon>Insecta</taxon>
        <taxon>Pterygota</taxon>
        <taxon>Neoptera</taxon>
        <taxon>Endopterygota</taxon>
        <taxon>Lepidoptera</taxon>
        <taxon>Glossata</taxon>
        <taxon>Ditrysia</taxon>
        <taxon>Yponomeutoidea</taxon>
        <taxon>Plutellidae</taxon>
        <taxon>Plutella</taxon>
    </lineage>
</organism>
<feature type="domain" description="C2H2-type" evidence="11">
    <location>
        <begin position="352"/>
        <end position="379"/>
    </location>
</feature>
<reference evidence="12" key="1">
    <citation type="submission" date="2020-11" db="EMBL/GenBank/DDBJ databases">
        <authorList>
            <person name="Whiteford S."/>
        </authorList>
    </citation>
    <scope>NUCLEOTIDE SEQUENCE</scope>
</reference>
<dbReference type="InterPro" id="IPR013087">
    <property type="entry name" value="Znf_C2H2_type"/>
</dbReference>
<dbReference type="GO" id="GO:0008270">
    <property type="term" value="F:zinc ion binding"/>
    <property type="evidence" value="ECO:0007669"/>
    <property type="project" value="UniProtKB-KW"/>
</dbReference>
<feature type="domain" description="C2H2-type" evidence="11">
    <location>
        <begin position="436"/>
        <end position="464"/>
    </location>
</feature>
<keyword evidence="7" id="KW-0805">Transcription regulation</keyword>
<evidence type="ECO:0000256" key="1">
    <source>
        <dbReference type="ARBA" id="ARBA00004123"/>
    </source>
</evidence>
<keyword evidence="5 10" id="KW-0863">Zinc-finger</keyword>
<dbReference type="FunFam" id="3.30.160.60:FF:000761">
    <property type="entry name" value="Zinc finger protein 449"/>
    <property type="match status" value="1"/>
</dbReference>
<feature type="domain" description="C2H2-type" evidence="11">
    <location>
        <begin position="150"/>
        <end position="172"/>
    </location>
</feature>
<feature type="domain" description="C2H2-type" evidence="11">
    <location>
        <begin position="52"/>
        <end position="79"/>
    </location>
</feature>
<feature type="domain" description="C2H2-type" evidence="11">
    <location>
        <begin position="252"/>
        <end position="280"/>
    </location>
</feature>
<keyword evidence="8" id="KW-0804">Transcription</keyword>
<evidence type="ECO:0000313" key="12">
    <source>
        <dbReference type="EMBL" id="CAG9093049.1"/>
    </source>
</evidence>
<evidence type="ECO:0000256" key="5">
    <source>
        <dbReference type="ARBA" id="ARBA00022771"/>
    </source>
</evidence>
<dbReference type="GO" id="GO:0000978">
    <property type="term" value="F:RNA polymerase II cis-regulatory region sequence-specific DNA binding"/>
    <property type="evidence" value="ECO:0007669"/>
    <property type="project" value="TreeGrafter"/>
</dbReference>
<name>A0A8S4D907_PLUXY</name>
<feature type="domain" description="C2H2-type" evidence="11">
    <location>
        <begin position="465"/>
        <end position="493"/>
    </location>
</feature>
<dbReference type="PROSITE" id="PS00028">
    <property type="entry name" value="ZINC_FINGER_C2H2_1"/>
    <property type="match status" value="11"/>
</dbReference>
<dbReference type="SMART" id="SM00355">
    <property type="entry name" value="ZnF_C2H2"/>
    <property type="match status" value="13"/>
</dbReference>
<feature type="domain" description="C2H2-type" evidence="11">
    <location>
        <begin position="102"/>
        <end position="129"/>
    </location>
</feature>
<comment type="similarity">
    <text evidence="2">Belongs to the krueppel C2H2-type zinc-finger protein family.</text>
</comment>
<dbReference type="AlphaFoldDB" id="A0A8S4D907"/>
<dbReference type="SUPFAM" id="SSF57667">
    <property type="entry name" value="beta-beta-alpha zinc fingers"/>
    <property type="match status" value="6"/>
</dbReference>
<gene>
    <name evidence="12" type="ORF">PLXY2_LOCUS1271</name>
</gene>
<dbReference type="PANTHER" id="PTHR14003:SF23">
    <property type="entry name" value="ZINC FINGER PROTEIN 143"/>
    <property type="match status" value="1"/>
</dbReference>
<keyword evidence="9" id="KW-0539">Nucleus</keyword>
<feature type="domain" description="C2H2-type" evidence="11">
    <location>
        <begin position="408"/>
        <end position="435"/>
    </location>
</feature>